<dbReference type="Proteomes" id="UP000460298">
    <property type="component" value="Unassembled WGS sequence"/>
</dbReference>
<gene>
    <name evidence="10" type="ORF">F9K24_22135</name>
</gene>
<keyword evidence="6 8" id="KW-1133">Transmembrane helix</keyword>
<evidence type="ECO:0000313" key="11">
    <source>
        <dbReference type="Proteomes" id="UP000460298"/>
    </source>
</evidence>
<evidence type="ECO:0000256" key="7">
    <source>
        <dbReference type="ARBA" id="ARBA00023136"/>
    </source>
</evidence>
<dbReference type="EMBL" id="WBUI01000055">
    <property type="protein sequence ID" value="KAB2928225.1"/>
    <property type="molecule type" value="Genomic_DNA"/>
</dbReference>
<evidence type="ECO:0000256" key="8">
    <source>
        <dbReference type="SAM" id="Phobius"/>
    </source>
</evidence>
<evidence type="ECO:0000313" key="10">
    <source>
        <dbReference type="EMBL" id="KAB2928225.1"/>
    </source>
</evidence>
<evidence type="ECO:0000259" key="9">
    <source>
        <dbReference type="Pfam" id="PF03600"/>
    </source>
</evidence>
<protein>
    <submittedName>
        <fullName evidence="10">Anion transporter</fullName>
    </submittedName>
</protein>
<dbReference type="PANTHER" id="PTHR43302">
    <property type="entry name" value="TRANSPORTER ARSB-RELATED"/>
    <property type="match status" value="1"/>
</dbReference>
<feature type="transmembrane region" description="Helical" evidence="8">
    <location>
        <begin position="6"/>
        <end position="22"/>
    </location>
</feature>
<comment type="similarity">
    <text evidence="2">Belongs to the CitM (TC 2.A.11) transporter family.</text>
</comment>
<feature type="transmembrane region" description="Helical" evidence="8">
    <location>
        <begin position="394"/>
        <end position="412"/>
    </location>
</feature>
<dbReference type="PRINTS" id="PR00758">
    <property type="entry name" value="ARSENICPUMP"/>
</dbReference>
<dbReference type="Pfam" id="PF03600">
    <property type="entry name" value="CitMHS"/>
    <property type="match status" value="1"/>
</dbReference>
<feature type="transmembrane region" description="Helical" evidence="8">
    <location>
        <begin position="63"/>
        <end position="85"/>
    </location>
</feature>
<keyword evidence="5 8" id="KW-0812">Transmembrane</keyword>
<evidence type="ECO:0000256" key="5">
    <source>
        <dbReference type="ARBA" id="ARBA00022692"/>
    </source>
</evidence>
<comment type="caution">
    <text evidence="10">The sequence shown here is derived from an EMBL/GenBank/DDBJ whole genome shotgun (WGS) entry which is preliminary data.</text>
</comment>
<comment type="subcellular location">
    <subcellularLocation>
        <location evidence="1">Cell membrane</location>
        <topology evidence="1">Multi-pass membrane protein</topology>
    </subcellularLocation>
</comment>
<dbReference type="GO" id="GO:0005886">
    <property type="term" value="C:plasma membrane"/>
    <property type="evidence" value="ECO:0007669"/>
    <property type="project" value="UniProtKB-SubCell"/>
</dbReference>
<dbReference type="InterPro" id="IPR000802">
    <property type="entry name" value="Arsenical_pump_ArsB"/>
</dbReference>
<feature type="transmembrane region" description="Helical" evidence="8">
    <location>
        <begin position="97"/>
        <end position="126"/>
    </location>
</feature>
<feature type="transmembrane region" description="Helical" evidence="8">
    <location>
        <begin position="273"/>
        <end position="292"/>
    </location>
</feature>
<feature type="domain" description="Citrate transporter-like" evidence="9">
    <location>
        <begin position="19"/>
        <end position="343"/>
    </location>
</feature>
<dbReference type="GO" id="GO:0015105">
    <property type="term" value="F:arsenite transmembrane transporter activity"/>
    <property type="evidence" value="ECO:0007669"/>
    <property type="project" value="InterPro"/>
</dbReference>
<evidence type="ECO:0000256" key="2">
    <source>
        <dbReference type="ARBA" id="ARBA00009843"/>
    </source>
</evidence>
<keyword evidence="4" id="KW-1003">Cell membrane</keyword>
<name>A0A833GWK1_9LEPT</name>
<dbReference type="PANTHER" id="PTHR43302:SF5">
    <property type="entry name" value="TRANSPORTER ARSB-RELATED"/>
    <property type="match status" value="1"/>
</dbReference>
<feature type="transmembrane region" description="Helical" evidence="8">
    <location>
        <begin position="321"/>
        <end position="342"/>
    </location>
</feature>
<keyword evidence="7 8" id="KW-0472">Membrane</keyword>
<feature type="transmembrane region" description="Helical" evidence="8">
    <location>
        <begin position="349"/>
        <end position="374"/>
    </location>
</feature>
<keyword evidence="3" id="KW-0813">Transport</keyword>
<dbReference type="InterPro" id="IPR004680">
    <property type="entry name" value="Cit_transptr-like_dom"/>
</dbReference>
<evidence type="ECO:0000256" key="4">
    <source>
        <dbReference type="ARBA" id="ARBA00022475"/>
    </source>
</evidence>
<organism evidence="10 11">
    <name type="scientific">Leptonema illini</name>
    <dbReference type="NCBI Taxonomy" id="183"/>
    <lineage>
        <taxon>Bacteria</taxon>
        <taxon>Pseudomonadati</taxon>
        <taxon>Spirochaetota</taxon>
        <taxon>Spirochaetia</taxon>
        <taxon>Leptospirales</taxon>
        <taxon>Leptospiraceae</taxon>
        <taxon>Leptonema</taxon>
    </lineage>
</organism>
<reference evidence="10 11" key="1">
    <citation type="submission" date="2019-10" db="EMBL/GenBank/DDBJ databases">
        <title>Extracellular Electron Transfer in a Candidatus Methanoperedens spp. Enrichment Culture.</title>
        <authorList>
            <person name="Berger S."/>
            <person name="Rangel Shaw D."/>
            <person name="Berben T."/>
            <person name="In 'T Zandt M."/>
            <person name="Frank J."/>
            <person name="Reimann J."/>
            <person name="Jetten M.S.M."/>
            <person name="Welte C.U."/>
        </authorList>
    </citation>
    <scope>NUCLEOTIDE SEQUENCE [LARGE SCALE GENOMIC DNA]</scope>
    <source>
        <strain evidence="10">SB12</strain>
    </source>
</reference>
<sequence length="413" mass="43754">MPDTAATAAILFTLTYLGIAFGRLPGLAIDRTGIALLGAIAMVVAGVMDTAEAFAAIDIPTILLLYSLMVISAQLRLGGFYAWSAGRIIPYLHRPQLFLALSMLLAAVLSSLLANDIVCLAFTPVLIRGLVAARLNPVPFLLGLAVASNIGSAATIIGNPQNMLIGQSAMLDFDAFVLWCLPPSLAALAVSYLLIVLFYRRRLTAGPESVTAGLERRAAWPEFDRQQTAKGLLAVIALVVLFFTPVPREVSAIGLAGLLLCSRRNETRRILSLVDWHLITLFCALFIVVHGISASDLPGRLMGLLQAAGIRFSDPLTLTGVSAVLSNVFSNVPAVMLLIEFLDPAATRLWYILAVSSTFAGNFILLGSIANLIVVEQALAEGVVVSFAEHARTGIPVTLASLAVLAGWILLAG</sequence>
<accession>A0A833GWK1</accession>
<feature type="transmembrane region" description="Helical" evidence="8">
    <location>
        <begin position="138"/>
        <end position="156"/>
    </location>
</feature>
<dbReference type="AlphaFoldDB" id="A0A833GWK1"/>
<proteinExistence type="inferred from homology"/>
<evidence type="ECO:0000256" key="1">
    <source>
        <dbReference type="ARBA" id="ARBA00004651"/>
    </source>
</evidence>
<feature type="transmembrane region" description="Helical" evidence="8">
    <location>
        <begin position="176"/>
        <end position="199"/>
    </location>
</feature>
<evidence type="ECO:0000256" key="3">
    <source>
        <dbReference type="ARBA" id="ARBA00022448"/>
    </source>
</evidence>
<feature type="transmembrane region" description="Helical" evidence="8">
    <location>
        <begin position="34"/>
        <end position="57"/>
    </location>
</feature>
<evidence type="ECO:0000256" key="6">
    <source>
        <dbReference type="ARBA" id="ARBA00022989"/>
    </source>
</evidence>